<keyword evidence="1" id="KW-0472">Membrane</keyword>
<feature type="transmembrane region" description="Helical" evidence="1">
    <location>
        <begin position="20"/>
        <end position="41"/>
    </location>
</feature>
<evidence type="ECO:0000313" key="2">
    <source>
        <dbReference type="EMBL" id="AOQ23126.1"/>
    </source>
</evidence>
<organism evidence="2 4">
    <name type="scientific">Neomoorella thermoacetica</name>
    <name type="common">Clostridium thermoaceticum</name>
    <dbReference type="NCBI Taxonomy" id="1525"/>
    <lineage>
        <taxon>Bacteria</taxon>
        <taxon>Bacillati</taxon>
        <taxon>Bacillota</taxon>
        <taxon>Clostridia</taxon>
        <taxon>Neomoorellales</taxon>
        <taxon>Neomoorellaceae</taxon>
        <taxon>Neomoorella</taxon>
    </lineage>
</organism>
<sequence length="65" mass="6957">MLQKIRGVIDLLNEERGGVLSEYGLLIALVAVACIGAMIFLGQAIVSKFKEVGTEIQNAKSIPVQ</sequence>
<evidence type="ECO:0000313" key="4">
    <source>
        <dbReference type="Proteomes" id="UP000094598"/>
    </source>
</evidence>
<gene>
    <name evidence="2" type="ORF">Maut_00663</name>
    <name evidence="3" type="ORF">MTAT_16560</name>
</gene>
<keyword evidence="1" id="KW-1133">Transmembrane helix</keyword>
<reference evidence="2 4" key="1">
    <citation type="submission" date="2016-08" db="EMBL/GenBank/DDBJ databases">
        <title>Moorella thermoacetica DSM 103132.</title>
        <authorList>
            <person name="Jendresen C.B."/>
            <person name="Redl S.M."/>
            <person name="Jensen T.O."/>
            <person name="Nielsen A.T."/>
        </authorList>
    </citation>
    <scope>NUCLEOTIDE SEQUENCE [LARGE SCALE GENOMIC DNA]</scope>
    <source>
        <strain evidence="2 4">DSM 103132</strain>
    </source>
</reference>
<dbReference type="Proteomes" id="UP000094598">
    <property type="component" value="Chromosome"/>
</dbReference>
<dbReference type="AlphaFoldDB" id="A0AAC9HG60"/>
<protein>
    <submittedName>
        <fullName evidence="2">Flp/Fap pilin component</fullName>
    </submittedName>
</protein>
<dbReference type="EMBL" id="CP017019">
    <property type="protein sequence ID" value="AOQ23126.1"/>
    <property type="molecule type" value="Genomic_DNA"/>
</dbReference>
<dbReference type="Proteomes" id="UP000322283">
    <property type="component" value="Unassembled WGS sequence"/>
</dbReference>
<accession>A0AAC9HG60</accession>
<dbReference type="EMBL" id="VCDX01000005">
    <property type="protein sequence ID" value="TYL12833.1"/>
    <property type="molecule type" value="Genomic_DNA"/>
</dbReference>
<name>A0AAC9HG60_NEOTH</name>
<dbReference type="RefSeq" id="WP_081328476.1">
    <property type="nucleotide sequence ID" value="NZ_CP017019.1"/>
</dbReference>
<evidence type="ECO:0000313" key="3">
    <source>
        <dbReference type="EMBL" id="TYL12833.1"/>
    </source>
</evidence>
<evidence type="ECO:0000313" key="5">
    <source>
        <dbReference type="Proteomes" id="UP000322283"/>
    </source>
</evidence>
<keyword evidence="5" id="KW-1185">Reference proteome</keyword>
<keyword evidence="1" id="KW-0812">Transmembrane</keyword>
<evidence type="ECO:0000256" key="1">
    <source>
        <dbReference type="SAM" id="Phobius"/>
    </source>
</evidence>
<proteinExistence type="predicted"/>
<dbReference type="PROSITE" id="PS51257">
    <property type="entry name" value="PROKAR_LIPOPROTEIN"/>
    <property type="match status" value="1"/>
</dbReference>
<reference evidence="3 5" key="2">
    <citation type="submission" date="2019-05" db="EMBL/GenBank/DDBJ databases">
        <title>Genome sequence of Moorella thermoacetica ATCC 33924.</title>
        <authorList>
            <person name="Poehlein A."/>
            <person name="Bengelsdorf F.R."/>
            <person name="Duerre P."/>
            <person name="Daniel R."/>
        </authorList>
    </citation>
    <scope>NUCLEOTIDE SEQUENCE [LARGE SCALE GENOMIC DNA]</scope>
    <source>
        <strain evidence="3 5">ATCC 33924</strain>
    </source>
</reference>